<organism evidence="14 15">
    <name type="scientific">Paucimonas lemoignei</name>
    <name type="common">Pseudomonas lemoignei</name>
    <dbReference type="NCBI Taxonomy" id="29443"/>
    <lineage>
        <taxon>Bacteria</taxon>
        <taxon>Pseudomonadati</taxon>
        <taxon>Pseudomonadota</taxon>
        <taxon>Betaproteobacteria</taxon>
        <taxon>Burkholderiales</taxon>
        <taxon>Burkholderiaceae</taxon>
        <taxon>Paucimonas</taxon>
    </lineage>
</organism>
<comment type="similarity">
    <text evidence="2 12">Belongs to the cytochrome ubiquinol oxidase subunit 1 family.</text>
</comment>
<evidence type="ECO:0000256" key="9">
    <source>
        <dbReference type="ARBA" id="ARBA00022989"/>
    </source>
</evidence>
<dbReference type="AlphaFoldDB" id="A0A4R3HPB7"/>
<dbReference type="GO" id="GO:0019646">
    <property type="term" value="P:aerobic electron transport chain"/>
    <property type="evidence" value="ECO:0007669"/>
    <property type="project" value="InterPro"/>
</dbReference>
<evidence type="ECO:0000256" key="8">
    <source>
        <dbReference type="ARBA" id="ARBA00022982"/>
    </source>
</evidence>
<dbReference type="PIRSF" id="PIRSF006446">
    <property type="entry name" value="Cyt_quinol_oxidase_1"/>
    <property type="match status" value="1"/>
</dbReference>
<comment type="caution">
    <text evidence="14">The sequence shown here is derived from an EMBL/GenBank/DDBJ whole genome shotgun (WGS) entry which is preliminary data.</text>
</comment>
<dbReference type="Proteomes" id="UP000295382">
    <property type="component" value="Unassembled WGS sequence"/>
</dbReference>
<keyword evidence="9 12" id="KW-1133">Transmembrane helix</keyword>
<accession>A0A4R3HPB7</accession>
<keyword evidence="8 12" id="KW-0249">Electron transport</keyword>
<keyword evidence="11 12" id="KW-0472">Membrane</keyword>
<comment type="subcellular location">
    <subcellularLocation>
        <location evidence="12">Cell inner membrane</location>
    </subcellularLocation>
    <subcellularLocation>
        <location evidence="1">Cell membrane</location>
        <topology evidence="1">Multi-pass membrane protein</topology>
    </subcellularLocation>
</comment>
<evidence type="ECO:0000256" key="5">
    <source>
        <dbReference type="ARBA" id="ARBA00022617"/>
    </source>
</evidence>
<sequence>MDALLLSRIQFAWVIAFHILLPAFTVGLACYVATLEVRWWITKDDTIRRLSAFWIKIFAISFGMGVVSGIVMPFQFGTNWSRFSDSASNVIGSLLAYEVITAFFLEAAFLGVLLFGRKLVPQWAHAMSAVLVALGTLLSSFWILAVNSWMQTPRGYEIIDGRFFPTSMMAIIFTPSFPYRLTHTVTAFVVTTAFVILGVGAHYLRKSRFPTESKIMMRMSLGFLAIMVPLQILIGDLHGLNSLEHQPAKVAAMEGLWETQAGVPASIFAIPDQEAETNHFEIAIPKLASIYLTHSVDGVVQGLKEWPREDRPPVAIVYFAFRIMVGIGMLMLLTVLVGLWLWKRGKLFESPRYLRWCMIMSPAGFIAVLAGWTTTEVGRQPWVVYGLMRTRDAVTPSLTTGDVGLSLAGYILSYLVIFGGGLVLLRRLVRIGPPVGPEDEEHEAPAHPKRPLSAVTDHDDTVDAPVERGLGGRHDA</sequence>
<feature type="transmembrane region" description="Helical" evidence="12">
    <location>
        <begin position="407"/>
        <end position="425"/>
    </location>
</feature>
<reference evidence="14 15" key="1">
    <citation type="submission" date="2019-03" db="EMBL/GenBank/DDBJ databases">
        <title>Genomic Encyclopedia of Type Strains, Phase IV (KMG-IV): sequencing the most valuable type-strain genomes for metagenomic binning, comparative biology and taxonomic classification.</title>
        <authorList>
            <person name="Goeker M."/>
        </authorList>
    </citation>
    <scope>NUCLEOTIDE SEQUENCE [LARGE SCALE GENOMIC DNA]</scope>
    <source>
        <strain evidence="14 15">DSM 7445</strain>
    </source>
</reference>
<evidence type="ECO:0000256" key="3">
    <source>
        <dbReference type="ARBA" id="ARBA00022448"/>
    </source>
</evidence>
<evidence type="ECO:0000256" key="1">
    <source>
        <dbReference type="ARBA" id="ARBA00004651"/>
    </source>
</evidence>
<dbReference type="InterPro" id="IPR002585">
    <property type="entry name" value="Cyt-d_ubiquinol_oxidase_su_1"/>
</dbReference>
<evidence type="ECO:0000256" key="7">
    <source>
        <dbReference type="ARBA" id="ARBA00022723"/>
    </source>
</evidence>
<evidence type="ECO:0000256" key="12">
    <source>
        <dbReference type="PIRNR" id="PIRNR006446"/>
    </source>
</evidence>
<evidence type="ECO:0000256" key="4">
    <source>
        <dbReference type="ARBA" id="ARBA00022475"/>
    </source>
</evidence>
<evidence type="ECO:0000313" key="14">
    <source>
        <dbReference type="EMBL" id="TCS32604.1"/>
    </source>
</evidence>
<keyword evidence="6 12" id="KW-0812">Transmembrane</keyword>
<dbReference type="GO" id="GO:0020037">
    <property type="term" value="F:heme binding"/>
    <property type="evidence" value="ECO:0007669"/>
    <property type="project" value="TreeGrafter"/>
</dbReference>
<feature type="transmembrane region" description="Helical" evidence="12">
    <location>
        <begin position="123"/>
        <end position="145"/>
    </location>
</feature>
<dbReference type="Pfam" id="PF01654">
    <property type="entry name" value="Cyt_bd_oxida_I"/>
    <property type="match status" value="1"/>
</dbReference>
<name>A0A4R3HPB7_PAULE</name>
<feature type="region of interest" description="Disordered" evidence="13">
    <location>
        <begin position="436"/>
        <end position="476"/>
    </location>
</feature>
<dbReference type="GO" id="GO:0046872">
    <property type="term" value="F:metal ion binding"/>
    <property type="evidence" value="ECO:0007669"/>
    <property type="project" value="UniProtKB-UniRule"/>
</dbReference>
<keyword evidence="4 12" id="KW-1003">Cell membrane</keyword>
<keyword evidence="5 12" id="KW-0349">Heme</keyword>
<dbReference type="RefSeq" id="WP_132260474.1">
    <property type="nucleotide sequence ID" value="NZ_SLZQ01000021.1"/>
</dbReference>
<gene>
    <name evidence="14" type="ORF">EDC30_12128</name>
</gene>
<feature type="transmembrane region" description="Helical" evidence="12">
    <location>
        <begin position="185"/>
        <end position="204"/>
    </location>
</feature>
<feature type="transmembrane region" description="Helical" evidence="12">
    <location>
        <begin position="315"/>
        <end position="341"/>
    </location>
</feature>
<evidence type="ECO:0000256" key="6">
    <source>
        <dbReference type="ARBA" id="ARBA00022692"/>
    </source>
</evidence>
<dbReference type="GO" id="GO:0005886">
    <property type="term" value="C:plasma membrane"/>
    <property type="evidence" value="ECO:0007669"/>
    <property type="project" value="UniProtKB-SubCell"/>
</dbReference>
<keyword evidence="7 12" id="KW-0479">Metal-binding</keyword>
<feature type="transmembrane region" description="Helical" evidence="12">
    <location>
        <begin position="53"/>
        <end position="74"/>
    </location>
</feature>
<dbReference type="PANTHER" id="PTHR30365">
    <property type="entry name" value="CYTOCHROME D UBIQUINOL OXIDASE"/>
    <property type="match status" value="1"/>
</dbReference>
<evidence type="ECO:0000256" key="10">
    <source>
        <dbReference type="ARBA" id="ARBA00023004"/>
    </source>
</evidence>
<proteinExistence type="inferred from homology"/>
<feature type="transmembrane region" description="Helical" evidence="12">
    <location>
        <begin position="216"/>
        <end position="234"/>
    </location>
</feature>
<dbReference type="EMBL" id="SLZQ01000021">
    <property type="protein sequence ID" value="TCS32604.1"/>
    <property type="molecule type" value="Genomic_DNA"/>
</dbReference>
<dbReference type="GO" id="GO:0009055">
    <property type="term" value="F:electron transfer activity"/>
    <property type="evidence" value="ECO:0007669"/>
    <property type="project" value="UniProtKB-UniRule"/>
</dbReference>
<feature type="transmembrane region" description="Helical" evidence="12">
    <location>
        <begin position="12"/>
        <end position="33"/>
    </location>
</feature>
<protein>
    <submittedName>
        <fullName evidence="14">Cytochrome bd-I ubiquinol oxidase subunit 1 apoprotein</fullName>
    </submittedName>
</protein>
<evidence type="ECO:0000313" key="15">
    <source>
        <dbReference type="Proteomes" id="UP000295382"/>
    </source>
</evidence>
<keyword evidence="3 12" id="KW-0813">Transport</keyword>
<keyword evidence="10 12" id="KW-0408">Iron</keyword>
<dbReference type="PANTHER" id="PTHR30365:SF14">
    <property type="entry name" value="CYTOCHROME BD MENAQUINOL OXIDASE SUBUNIT I-RELATED"/>
    <property type="match status" value="1"/>
</dbReference>
<dbReference type="GO" id="GO:0070069">
    <property type="term" value="C:cytochrome complex"/>
    <property type="evidence" value="ECO:0007669"/>
    <property type="project" value="UniProtKB-UniRule"/>
</dbReference>
<evidence type="ECO:0000256" key="13">
    <source>
        <dbReference type="SAM" id="MobiDB-lite"/>
    </source>
</evidence>
<feature type="transmembrane region" description="Helical" evidence="12">
    <location>
        <begin position="353"/>
        <end position="372"/>
    </location>
</feature>
<dbReference type="GO" id="GO:0016682">
    <property type="term" value="F:oxidoreductase activity, acting on diphenols and related substances as donors, oxygen as acceptor"/>
    <property type="evidence" value="ECO:0007669"/>
    <property type="project" value="TreeGrafter"/>
</dbReference>
<keyword evidence="15" id="KW-1185">Reference proteome</keyword>
<dbReference type="OrthoDB" id="9807042at2"/>
<evidence type="ECO:0000256" key="2">
    <source>
        <dbReference type="ARBA" id="ARBA00009819"/>
    </source>
</evidence>
<feature type="transmembrane region" description="Helical" evidence="12">
    <location>
        <begin position="94"/>
        <end position="116"/>
    </location>
</feature>
<evidence type="ECO:0000256" key="11">
    <source>
        <dbReference type="ARBA" id="ARBA00023136"/>
    </source>
</evidence>